<keyword evidence="2" id="KW-1185">Reference proteome</keyword>
<gene>
    <name evidence="1" type="ORF">PLANPX_0535</name>
</gene>
<dbReference type="KEGG" id="lpav:PLANPX_0535"/>
<evidence type="ECO:0000313" key="1">
    <source>
        <dbReference type="EMBL" id="BBO30923.1"/>
    </source>
</evidence>
<sequence length="86" mass="9482">MRSPPRSHWNPEVLMLQKFVDESCKKPAPLYSTPAGKECPVCGKRSYSLRGIHPQCAVVQADAPRQAALAAAKRELAQTQAPRRAK</sequence>
<accession>A0A5K7X920</accession>
<name>A0A5K7X920_9BACT</name>
<protein>
    <submittedName>
        <fullName evidence="1">Uncharacterized protein</fullName>
    </submittedName>
</protein>
<dbReference type="Proteomes" id="UP000326837">
    <property type="component" value="Chromosome"/>
</dbReference>
<organism evidence="1 2">
    <name type="scientific">Lacipirellula parvula</name>
    <dbReference type="NCBI Taxonomy" id="2650471"/>
    <lineage>
        <taxon>Bacteria</taxon>
        <taxon>Pseudomonadati</taxon>
        <taxon>Planctomycetota</taxon>
        <taxon>Planctomycetia</taxon>
        <taxon>Pirellulales</taxon>
        <taxon>Lacipirellulaceae</taxon>
        <taxon>Lacipirellula</taxon>
    </lineage>
</organism>
<dbReference type="EMBL" id="AP021861">
    <property type="protein sequence ID" value="BBO30923.1"/>
    <property type="molecule type" value="Genomic_DNA"/>
</dbReference>
<evidence type="ECO:0000313" key="2">
    <source>
        <dbReference type="Proteomes" id="UP000326837"/>
    </source>
</evidence>
<reference evidence="2" key="1">
    <citation type="submission" date="2019-10" db="EMBL/GenBank/DDBJ databases">
        <title>Lacipirellula parvula gen. nov., sp. nov., representing a lineage of planctomycetes widespread in freshwater anoxic habitats, and description of the family Lacipirellulaceae.</title>
        <authorList>
            <person name="Dedysh S.N."/>
            <person name="Kulichevskaya I.S."/>
            <person name="Beletsky A.V."/>
            <person name="Rakitin A.L."/>
            <person name="Mardanov A.V."/>
            <person name="Ivanova A.A."/>
            <person name="Saltykova V.X."/>
            <person name="Rijpstra W.I.C."/>
            <person name="Sinninghe Damste J.S."/>
            <person name="Ravin N.V."/>
        </authorList>
    </citation>
    <scope>NUCLEOTIDE SEQUENCE [LARGE SCALE GENOMIC DNA]</scope>
    <source>
        <strain evidence="2">PX69</strain>
    </source>
</reference>
<dbReference type="AlphaFoldDB" id="A0A5K7X920"/>
<proteinExistence type="predicted"/>